<dbReference type="Pfam" id="PF00012">
    <property type="entry name" value="HSP70"/>
    <property type="match status" value="1"/>
</dbReference>
<dbReference type="PRINTS" id="PR00301">
    <property type="entry name" value="HEATSHOCK70"/>
</dbReference>
<name>A0AAD8NCW1_9APIA</name>
<organism evidence="4 5">
    <name type="scientific">Heracleum sosnowskyi</name>
    <dbReference type="NCBI Taxonomy" id="360622"/>
    <lineage>
        <taxon>Eukaryota</taxon>
        <taxon>Viridiplantae</taxon>
        <taxon>Streptophyta</taxon>
        <taxon>Embryophyta</taxon>
        <taxon>Tracheophyta</taxon>
        <taxon>Spermatophyta</taxon>
        <taxon>Magnoliopsida</taxon>
        <taxon>eudicotyledons</taxon>
        <taxon>Gunneridae</taxon>
        <taxon>Pentapetalae</taxon>
        <taxon>asterids</taxon>
        <taxon>campanulids</taxon>
        <taxon>Apiales</taxon>
        <taxon>Apiaceae</taxon>
        <taxon>Apioideae</taxon>
        <taxon>apioid superclade</taxon>
        <taxon>Tordylieae</taxon>
        <taxon>Tordyliinae</taxon>
        <taxon>Heracleum</taxon>
    </lineage>
</organism>
<feature type="compositionally biased region" description="Polar residues" evidence="3">
    <location>
        <begin position="15"/>
        <end position="27"/>
    </location>
</feature>
<dbReference type="SUPFAM" id="SSF53067">
    <property type="entry name" value="Actin-like ATPase domain"/>
    <property type="match status" value="1"/>
</dbReference>
<reference evidence="4" key="1">
    <citation type="submission" date="2023-02" db="EMBL/GenBank/DDBJ databases">
        <title>Genome of toxic invasive species Heracleum sosnowskyi carries increased number of genes despite the absence of recent whole-genome duplications.</title>
        <authorList>
            <person name="Schelkunov M."/>
            <person name="Shtratnikova V."/>
            <person name="Makarenko M."/>
            <person name="Klepikova A."/>
            <person name="Omelchenko D."/>
            <person name="Novikova G."/>
            <person name="Obukhova E."/>
            <person name="Bogdanov V."/>
            <person name="Penin A."/>
            <person name="Logacheva M."/>
        </authorList>
    </citation>
    <scope>NUCLEOTIDE SEQUENCE</scope>
    <source>
        <strain evidence="4">Hsosn_3</strain>
        <tissue evidence="4">Leaf</tissue>
    </source>
</reference>
<comment type="caution">
    <text evidence="4">The sequence shown here is derived from an EMBL/GenBank/DDBJ whole genome shotgun (WGS) entry which is preliminary data.</text>
</comment>
<dbReference type="PANTHER" id="PTHR17901:SF14">
    <property type="entry name" value="MAGNESIUM-DEPENDENT PHOSPHATASE 1"/>
    <property type="match status" value="1"/>
</dbReference>
<keyword evidence="1" id="KW-0547">Nucleotide-binding</keyword>
<feature type="region of interest" description="Disordered" evidence="3">
    <location>
        <begin position="1"/>
        <end position="27"/>
    </location>
</feature>
<dbReference type="InterPro" id="IPR013126">
    <property type="entry name" value="Hsp_70_fam"/>
</dbReference>
<keyword evidence="5" id="KW-1185">Reference proteome</keyword>
<dbReference type="InterPro" id="IPR036412">
    <property type="entry name" value="HAD-like_sf"/>
</dbReference>
<sequence length="209" mass="23450">MASTAPQIHLLQPNFAPNPTRTTSKSEFLGTSVSFTTPKSSLSRLRKFSNRRNDSLRVAAEKVVGIDLGTTNSAVGAMEGGKPVIVTNTEGQRTTPFYYECRSKCEMPKLYPHAKGILLALQDKGIDVAIASRSPTADITITFLHKLHKLPLLPYYPHTYCIFTMSAIQSLNYDVPNADLNFEYENRFVADTRDLIRFWLQKISQFEVT</sequence>
<dbReference type="InterPro" id="IPR043129">
    <property type="entry name" value="ATPase_NBD"/>
</dbReference>
<dbReference type="InterPro" id="IPR010036">
    <property type="entry name" value="MDP_1_eu_arc"/>
</dbReference>
<dbReference type="SUPFAM" id="SSF56784">
    <property type="entry name" value="HAD-like"/>
    <property type="match status" value="1"/>
</dbReference>
<dbReference type="GO" id="GO:0003993">
    <property type="term" value="F:acid phosphatase activity"/>
    <property type="evidence" value="ECO:0007669"/>
    <property type="project" value="TreeGrafter"/>
</dbReference>
<evidence type="ECO:0000256" key="1">
    <source>
        <dbReference type="ARBA" id="ARBA00022741"/>
    </source>
</evidence>
<dbReference type="Proteomes" id="UP001237642">
    <property type="component" value="Unassembled WGS sequence"/>
</dbReference>
<evidence type="ECO:0000256" key="3">
    <source>
        <dbReference type="SAM" id="MobiDB-lite"/>
    </source>
</evidence>
<evidence type="ECO:0000313" key="5">
    <source>
        <dbReference type="Proteomes" id="UP001237642"/>
    </source>
</evidence>
<dbReference type="GO" id="GO:0140662">
    <property type="term" value="F:ATP-dependent protein folding chaperone"/>
    <property type="evidence" value="ECO:0007669"/>
    <property type="project" value="InterPro"/>
</dbReference>
<keyword evidence="2" id="KW-0067">ATP-binding</keyword>
<dbReference type="AlphaFoldDB" id="A0AAD8NCW1"/>
<dbReference type="PROSITE" id="PS00297">
    <property type="entry name" value="HSP70_1"/>
    <property type="match status" value="1"/>
</dbReference>
<proteinExistence type="predicted"/>
<evidence type="ECO:0000256" key="2">
    <source>
        <dbReference type="ARBA" id="ARBA00022840"/>
    </source>
</evidence>
<gene>
    <name evidence="4" type="ORF">POM88_003256</name>
</gene>
<dbReference type="GO" id="GO:0005524">
    <property type="term" value="F:ATP binding"/>
    <property type="evidence" value="ECO:0007669"/>
    <property type="project" value="UniProtKB-KW"/>
</dbReference>
<evidence type="ECO:0000313" key="4">
    <source>
        <dbReference type="EMBL" id="KAK1403651.1"/>
    </source>
</evidence>
<dbReference type="InterPro" id="IPR018181">
    <property type="entry name" value="Heat_shock_70_CS"/>
</dbReference>
<accession>A0AAD8NCW1</accession>
<dbReference type="PANTHER" id="PTHR17901">
    <property type="entry name" value="MAGNESIUM-DEPENDENT PHOSPHATASE 1 MDP1"/>
    <property type="match status" value="1"/>
</dbReference>
<dbReference type="EMBL" id="JAUIZM010000001">
    <property type="protein sequence ID" value="KAK1403651.1"/>
    <property type="molecule type" value="Genomic_DNA"/>
</dbReference>
<reference evidence="4" key="2">
    <citation type="submission" date="2023-05" db="EMBL/GenBank/DDBJ databases">
        <authorList>
            <person name="Schelkunov M.I."/>
        </authorList>
    </citation>
    <scope>NUCLEOTIDE SEQUENCE</scope>
    <source>
        <strain evidence="4">Hsosn_3</strain>
        <tissue evidence="4">Leaf</tissue>
    </source>
</reference>
<protein>
    <submittedName>
        <fullName evidence="4">Uncharacterized protein</fullName>
    </submittedName>
</protein>
<dbReference type="Gene3D" id="3.30.420.40">
    <property type="match status" value="1"/>
</dbReference>